<dbReference type="FunFam" id="1.25.40.10:FF:000322">
    <property type="entry name" value="RNA polymerase-associated protein CTR9 homolog"/>
    <property type="match status" value="1"/>
</dbReference>
<feature type="compositionally biased region" description="Basic and acidic residues" evidence="5">
    <location>
        <begin position="964"/>
        <end position="974"/>
    </location>
</feature>
<gene>
    <name evidence="6" type="primary">ctr9_0</name>
    <name evidence="6" type="ORF">g.17853</name>
</gene>
<organism evidence="6">
    <name type="scientific">Aceria tosichella</name>
    <name type="common">wheat curl mite</name>
    <dbReference type="NCBI Taxonomy" id="561515"/>
    <lineage>
        <taxon>Eukaryota</taxon>
        <taxon>Metazoa</taxon>
        <taxon>Ecdysozoa</taxon>
        <taxon>Arthropoda</taxon>
        <taxon>Chelicerata</taxon>
        <taxon>Arachnida</taxon>
        <taxon>Acari</taxon>
        <taxon>Acariformes</taxon>
        <taxon>Trombidiformes</taxon>
        <taxon>Prostigmata</taxon>
        <taxon>Eupodina</taxon>
        <taxon>Eriophyoidea</taxon>
        <taxon>Eriophyidae</taxon>
        <taxon>Eriophyinae</taxon>
        <taxon>Aceriini</taxon>
        <taxon>Aceria</taxon>
    </lineage>
</organism>
<evidence type="ECO:0000313" key="6">
    <source>
        <dbReference type="EMBL" id="MDE45820.1"/>
    </source>
</evidence>
<dbReference type="Gene3D" id="1.25.40.10">
    <property type="entry name" value="Tetratricopeptide repeat domain"/>
    <property type="match status" value="3"/>
</dbReference>
<dbReference type="GO" id="GO:0006368">
    <property type="term" value="P:transcription elongation by RNA polymerase II"/>
    <property type="evidence" value="ECO:0007669"/>
    <property type="project" value="TreeGrafter"/>
</dbReference>
<keyword evidence="4" id="KW-0175">Coiled coil</keyword>
<dbReference type="PANTHER" id="PTHR14027">
    <property type="entry name" value="RNA POLYMERASE-ASSOCIATED PROTEIN CTR9"/>
    <property type="match status" value="1"/>
</dbReference>
<dbReference type="InterPro" id="IPR019734">
    <property type="entry name" value="TPR_rpt"/>
</dbReference>
<sequence>MATQQIRKIEIPFKDNDQFAEIDVSNLPDPLVMVHLLTDQDCTIDLWISVALEYYRQDKQDGFELILTSCLTQWDLNKVKHEDPSNPKSENRIKALDLLAVYYVRRAKQAKNREAKRDLSTKATQKLTEVDKTGLTTQRGEKASVHHVYHLLARAYHFLMTDGRYEQADYSLNYVLTEQPDNVASLLGKAIIEFNKKEPSGKRNALGFYKKALQICPNCPADVRLGLGICFYKLNMFDKAEAAFKRALALDPKCVGALTGLAVIELNKKLIDSIKRGIEYLSRAFKIEPTNSMVLTLLADHFFYANEHEKVIKLANRALENTENEAMQAQACYQLGRAYHRRKEYNNAFEYYYKATQFGGSQAFLAYYGLGQMYIHRGEYEAAIQAFETVLSTNPNSNETLKVLATLYARGNSQTKKDQAKTYLEKVTTNCPDDVESWFELASLCEQHDTQTALNAYRKCIALYEAQSKPAPAELYNNIAALLFSINSLEESEHNYNLAKQRCFEEEPNNPSHYESIRYTIEYNVGRLYEAKHELQKAEATYKKILIDHPMYIDCYLRLGCMDRDKGELFDASDKFKETLRTEPYNFEAWTLLGNLHFSKLELTPCQKKFELILKKTPANPDGYSLIQVGNVWLQSQYMQVKDREKLTLQRGRALSFYKAALQHDPKNIYAANGLGCIFAIKGMYNEARDIFSQVREATADFPDVWINIAHIYVEQKQFAAAVQMYENCLKKFYNNSNTEILLYMARALFKSNKLLECKKVLLRARYICPYDLVILFNLAKLLKTLARQVFEDRKSTYQQVITAEYELKLAKSYFHTYTELKDKTRSENDKSLIDLIIVELEERDCADLLLQVETTIKIEAERRDREENQRRKEHEEQLRLELARKAEEEERRLKDEQQKKEELENKRKELLKRQEEARQKMLEEKQTSIINDDESDEGSRRKKQKTKKKEKTEKDRDRKRHDKERPADRDNKKFKSRPLLSSDSSSTSSGDEGVL</sequence>
<feature type="compositionally biased region" description="Basic and acidic residues" evidence="5">
    <location>
        <begin position="889"/>
        <end position="927"/>
    </location>
</feature>
<feature type="compositionally biased region" description="Basic residues" evidence="5">
    <location>
        <begin position="941"/>
        <end position="950"/>
    </location>
</feature>
<dbReference type="PANTHER" id="PTHR14027:SF2">
    <property type="entry name" value="RNA POLYMERASE-ASSOCIATED PROTEIN CTR9 HOMOLOG"/>
    <property type="match status" value="1"/>
</dbReference>
<dbReference type="Pfam" id="PF13181">
    <property type="entry name" value="TPR_8"/>
    <property type="match status" value="2"/>
</dbReference>
<dbReference type="InterPro" id="IPR011990">
    <property type="entry name" value="TPR-like_helical_dom_sf"/>
</dbReference>
<protein>
    <submittedName>
        <fullName evidence="6">RNA polymerase-associated protein CTR9</fullName>
    </submittedName>
</protein>
<dbReference type="AlphaFoldDB" id="A0A6G1S7A9"/>
<feature type="repeat" description="TPR" evidence="3">
    <location>
        <begin position="329"/>
        <end position="362"/>
    </location>
</feature>
<dbReference type="GO" id="GO:0000993">
    <property type="term" value="F:RNA polymerase II complex binding"/>
    <property type="evidence" value="ECO:0007669"/>
    <property type="project" value="TreeGrafter"/>
</dbReference>
<evidence type="ECO:0000256" key="2">
    <source>
        <dbReference type="ARBA" id="ARBA00022803"/>
    </source>
</evidence>
<feature type="coiled-coil region" evidence="4">
    <location>
        <begin position="305"/>
        <end position="332"/>
    </location>
</feature>
<dbReference type="SUPFAM" id="SSF48452">
    <property type="entry name" value="TPR-like"/>
    <property type="match status" value="3"/>
</dbReference>
<keyword evidence="1" id="KW-0677">Repeat</keyword>
<dbReference type="Pfam" id="PF00515">
    <property type="entry name" value="TPR_1"/>
    <property type="match status" value="2"/>
</dbReference>
<accession>A0A6G1S7A9</accession>
<dbReference type="GO" id="GO:0016593">
    <property type="term" value="C:Cdc73/Paf1 complex"/>
    <property type="evidence" value="ECO:0007669"/>
    <property type="project" value="TreeGrafter"/>
</dbReference>
<dbReference type="InterPro" id="IPR031101">
    <property type="entry name" value="Ctr9"/>
</dbReference>
<feature type="region of interest" description="Disordered" evidence="5">
    <location>
        <begin position="889"/>
        <end position="996"/>
    </location>
</feature>
<proteinExistence type="predicted"/>
<feature type="repeat" description="TPR" evidence="3">
    <location>
        <begin position="703"/>
        <end position="736"/>
    </location>
</feature>
<evidence type="ECO:0000256" key="4">
    <source>
        <dbReference type="SAM" id="Coils"/>
    </source>
</evidence>
<evidence type="ECO:0000256" key="3">
    <source>
        <dbReference type="PROSITE-ProRule" id="PRU00339"/>
    </source>
</evidence>
<reference evidence="6" key="1">
    <citation type="submission" date="2018-10" db="EMBL/GenBank/DDBJ databases">
        <title>Transcriptome assembly of Aceria tosichella (Wheat curl mite) Type 2.</title>
        <authorList>
            <person name="Scully E.D."/>
            <person name="Geib S.M."/>
            <person name="Palmer N.A."/>
            <person name="Gupta A.K."/>
            <person name="Sarath G."/>
            <person name="Tatineni S."/>
        </authorList>
    </citation>
    <scope>NUCLEOTIDE SEQUENCE</scope>
    <source>
        <strain evidence="6">LincolnNE</strain>
    </source>
</reference>
<name>A0A6G1S7A9_9ACAR</name>
<dbReference type="PROSITE" id="PS50005">
    <property type="entry name" value="TPR"/>
    <property type="match status" value="4"/>
</dbReference>
<evidence type="ECO:0000256" key="1">
    <source>
        <dbReference type="ARBA" id="ARBA00022737"/>
    </source>
</evidence>
<evidence type="ECO:0000256" key="5">
    <source>
        <dbReference type="SAM" id="MobiDB-lite"/>
    </source>
</evidence>
<dbReference type="EMBL" id="GGYP01001049">
    <property type="protein sequence ID" value="MDE45820.1"/>
    <property type="molecule type" value="Transcribed_RNA"/>
</dbReference>
<dbReference type="PROSITE" id="PS50293">
    <property type="entry name" value="TPR_REGION"/>
    <property type="match status" value="2"/>
</dbReference>
<feature type="repeat" description="TPR" evidence="3">
    <location>
        <begin position="221"/>
        <end position="254"/>
    </location>
</feature>
<dbReference type="GO" id="GO:0006355">
    <property type="term" value="P:regulation of DNA-templated transcription"/>
    <property type="evidence" value="ECO:0007669"/>
    <property type="project" value="InterPro"/>
</dbReference>
<keyword evidence="2 3" id="KW-0802">TPR repeat</keyword>
<dbReference type="SMART" id="SM00028">
    <property type="entry name" value="TPR"/>
    <property type="match status" value="13"/>
</dbReference>
<feature type="repeat" description="TPR" evidence="3">
    <location>
        <begin position="364"/>
        <end position="397"/>
    </location>
</feature>